<reference evidence="1 2" key="1">
    <citation type="journal article" date="2018" name="Front. Plant Sci.">
        <title>Red Clover (Trifolium pratense) and Zigzag Clover (T. medium) - A Picture of Genomic Similarities and Differences.</title>
        <authorList>
            <person name="Dluhosova J."/>
            <person name="Istvanek J."/>
            <person name="Nedelnik J."/>
            <person name="Repkova J."/>
        </authorList>
    </citation>
    <scope>NUCLEOTIDE SEQUENCE [LARGE SCALE GENOMIC DNA]</scope>
    <source>
        <strain evidence="2">cv. 10/8</strain>
        <tissue evidence="1">Leaf</tissue>
    </source>
</reference>
<dbReference type="Proteomes" id="UP000265520">
    <property type="component" value="Unassembled WGS sequence"/>
</dbReference>
<dbReference type="AlphaFoldDB" id="A0A392NDC8"/>
<sequence>MNVKVLIDKLGKKFKREVELVQSKKVKDKKKKKKNQEAYLQSCHPSPHLLYVTLLLTFHLIEGEEKGDGIEG</sequence>
<proteinExistence type="predicted"/>
<organism evidence="1 2">
    <name type="scientific">Trifolium medium</name>
    <dbReference type="NCBI Taxonomy" id="97028"/>
    <lineage>
        <taxon>Eukaryota</taxon>
        <taxon>Viridiplantae</taxon>
        <taxon>Streptophyta</taxon>
        <taxon>Embryophyta</taxon>
        <taxon>Tracheophyta</taxon>
        <taxon>Spermatophyta</taxon>
        <taxon>Magnoliopsida</taxon>
        <taxon>eudicotyledons</taxon>
        <taxon>Gunneridae</taxon>
        <taxon>Pentapetalae</taxon>
        <taxon>rosids</taxon>
        <taxon>fabids</taxon>
        <taxon>Fabales</taxon>
        <taxon>Fabaceae</taxon>
        <taxon>Papilionoideae</taxon>
        <taxon>50 kb inversion clade</taxon>
        <taxon>NPAAA clade</taxon>
        <taxon>Hologalegina</taxon>
        <taxon>IRL clade</taxon>
        <taxon>Trifolieae</taxon>
        <taxon>Trifolium</taxon>
    </lineage>
</organism>
<protein>
    <submittedName>
        <fullName evidence="1">Uncharacterized protein</fullName>
    </submittedName>
</protein>
<gene>
    <name evidence="1" type="ORF">A2U01_0018836</name>
</gene>
<keyword evidence="2" id="KW-1185">Reference proteome</keyword>
<name>A0A392NDC8_9FABA</name>
<accession>A0A392NDC8</accession>
<evidence type="ECO:0000313" key="1">
    <source>
        <dbReference type="EMBL" id="MCH97840.1"/>
    </source>
</evidence>
<evidence type="ECO:0000313" key="2">
    <source>
        <dbReference type="Proteomes" id="UP000265520"/>
    </source>
</evidence>
<dbReference type="EMBL" id="LXQA010036050">
    <property type="protein sequence ID" value="MCH97840.1"/>
    <property type="molecule type" value="Genomic_DNA"/>
</dbReference>
<comment type="caution">
    <text evidence="1">The sequence shown here is derived from an EMBL/GenBank/DDBJ whole genome shotgun (WGS) entry which is preliminary data.</text>
</comment>